<dbReference type="GO" id="GO:0045092">
    <property type="term" value="C:interleukin-18 receptor complex"/>
    <property type="evidence" value="ECO:0007669"/>
    <property type="project" value="Ensembl"/>
</dbReference>
<dbReference type="Gene3D" id="2.60.40.10">
    <property type="entry name" value="Immunoglobulins"/>
    <property type="match status" value="3"/>
</dbReference>
<keyword evidence="6" id="KW-0378">Hydrolase</keyword>
<feature type="signal peptide" evidence="15">
    <location>
        <begin position="1"/>
        <end position="19"/>
    </location>
</feature>
<dbReference type="Pfam" id="PF01582">
    <property type="entry name" value="TIR"/>
    <property type="match status" value="1"/>
</dbReference>
<dbReference type="GeneTree" id="ENSGT01090000259985"/>
<dbReference type="InterPro" id="IPR035897">
    <property type="entry name" value="Toll_tir_struct_dom_sf"/>
</dbReference>
<dbReference type="PANTHER" id="PTHR11890:SF6">
    <property type="entry name" value="INTERLEUKIN-18 RECEPTOR 1"/>
    <property type="match status" value="1"/>
</dbReference>
<organism evidence="18 19">
    <name type="scientific">Sphenodon punctatus</name>
    <name type="common">Tuatara</name>
    <name type="synonym">Hatteria punctata</name>
    <dbReference type="NCBI Taxonomy" id="8508"/>
    <lineage>
        <taxon>Eukaryota</taxon>
        <taxon>Metazoa</taxon>
        <taxon>Chordata</taxon>
        <taxon>Craniata</taxon>
        <taxon>Vertebrata</taxon>
        <taxon>Euteleostomi</taxon>
        <taxon>Lepidosauria</taxon>
        <taxon>Sphenodontia</taxon>
        <taxon>Sphenodontidae</taxon>
        <taxon>Sphenodon</taxon>
    </lineage>
</organism>
<dbReference type="PANTHER" id="PTHR11890">
    <property type="entry name" value="INTERLEUKIN-1 RECEPTOR FAMILY MEMBER"/>
    <property type="match status" value="1"/>
</dbReference>
<proteinExistence type="inferred from homology"/>
<name>A0A8D0GF29_SPHPU</name>
<keyword evidence="10" id="KW-1015">Disulfide bond</keyword>
<dbReference type="SUPFAM" id="SSF52200">
    <property type="entry name" value="Toll/Interleukin receptor TIR domain"/>
    <property type="match status" value="1"/>
</dbReference>
<dbReference type="Proteomes" id="UP000694392">
    <property type="component" value="Unplaced"/>
</dbReference>
<evidence type="ECO:0000256" key="1">
    <source>
        <dbReference type="ARBA" id="ARBA00004479"/>
    </source>
</evidence>
<evidence type="ECO:0000256" key="7">
    <source>
        <dbReference type="ARBA" id="ARBA00022989"/>
    </source>
</evidence>
<dbReference type="PRINTS" id="PR01536">
    <property type="entry name" value="INTRLKN1R12F"/>
</dbReference>
<keyword evidence="11" id="KW-0675">Receptor</keyword>
<dbReference type="GO" id="GO:0004908">
    <property type="term" value="F:interleukin-1 receptor activity"/>
    <property type="evidence" value="ECO:0007669"/>
    <property type="project" value="InterPro"/>
</dbReference>
<evidence type="ECO:0000256" key="6">
    <source>
        <dbReference type="ARBA" id="ARBA00022801"/>
    </source>
</evidence>
<reference evidence="18" key="2">
    <citation type="submission" date="2025-09" db="UniProtKB">
        <authorList>
            <consortium name="Ensembl"/>
        </authorList>
    </citation>
    <scope>IDENTIFICATION</scope>
</reference>
<dbReference type="SMART" id="SM00255">
    <property type="entry name" value="TIR"/>
    <property type="match status" value="1"/>
</dbReference>
<feature type="chain" id="PRO_5034118907" evidence="15">
    <location>
        <begin position="20"/>
        <end position="570"/>
    </location>
</feature>
<dbReference type="SUPFAM" id="SSF48726">
    <property type="entry name" value="Immunoglobulin"/>
    <property type="match status" value="3"/>
</dbReference>
<dbReference type="InterPro" id="IPR036179">
    <property type="entry name" value="Ig-like_dom_sf"/>
</dbReference>
<dbReference type="Gene3D" id="3.40.50.10140">
    <property type="entry name" value="Toll/interleukin-1 receptor homology (TIR) domain"/>
    <property type="match status" value="1"/>
</dbReference>
<dbReference type="GO" id="GO:0042007">
    <property type="term" value="F:interleukin-18 binding"/>
    <property type="evidence" value="ECO:0007669"/>
    <property type="project" value="Ensembl"/>
</dbReference>
<feature type="domain" description="Ig-like" evidence="17">
    <location>
        <begin position="125"/>
        <end position="203"/>
    </location>
</feature>
<dbReference type="GO" id="GO:0120163">
    <property type="term" value="P:negative regulation of cold-induced thermogenesis"/>
    <property type="evidence" value="ECO:0007669"/>
    <property type="project" value="Ensembl"/>
</dbReference>
<evidence type="ECO:0000256" key="13">
    <source>
        <dbReference type="ARBA" id="ARBA00023319"/>
    </source>
</evidence>
<dbReference type="PRINTS" id="PR01537">
    <property type="entry name" value="INTRLKN1R1F"/>
</dbReference>
<dbReference type="InterPro" id="IPR003599">
    <property type="entry name" value="Ig_sub"/>
</dbReference>
<comment type="similarity">
    <text evidence="2">Belongs to the interleukin-1 receptor family.</text>
</comment>
<evidence type="ECO:0000259" key="17">
    <source>
        <dbReference type="PROSITE" id="PS50835"/>
    </source>
</evidence>
<keyword evidence="13" id="KW-0393">Immunoglobulin domain</keyword>
<dbReference type="PROSITE" id="PS50104">
    <property type="entry name" value="TIR"/>
    <property type="match status" value="1"/>
</dbReference>
<evidence type="ECO:0000256" key="3">
    <source>
        <dbReference type="ARBA" id="ARBA00022692"/>
    </source>
</evidence>
<dbReference type="GO" id="GO:0045063">
    <property type="term" value="P:T-helper 1 cell differentiation"/>
    <property type="evidence" value="ECO:0007669"/>
    <property type="project" value="Ensembl"/>
</dbReference>
<dbReference type="PROSITE" id="PS50835">
    <property type="entry name" value="IG_LIKE"/>
    <property type="match status" value="3"/>
</dbReference>
<dbReference type="Ensembl" id="ENSSPUT00000007836.1">
    <property type="protein sequence ID" value="ENSSPUP00000007354.1"/>
    <property type="gene ID" value="ENSSPUG00000005684.1"/>
</dbReference>
<dbReference type="GO" id="GO:2000556">
    <property type="term" value="P:positive regulation of T-helper 1 cell cytokine production"/>
    <property type="evidence" value="ECO:0007669"/>
    <property type="project" value="Ensembl"/>
</dbReference>
<keyword evidence="8" id="KW-0520">NAD</keyword>
<dbReference type="InterPro" id="IPR015621">
    <property type="entry name" value="IL-1_rcpt_fam"/>
</dbReference>
<keyword evidence="4 15" id="KW-0732">Signal</keyword>
<comment type="subcellular location">
    <subcellularLocation>
        <location evidence="1">Membrane</location>
        <topology evidence="1">Single-pass type I membrane protein</topology>
    </subcellularLocation>
</comment>
<dbReference type="InterPro" id="IPR007110">
    <property type="entry name" value="Ig-like_dom"/>
</dbReference>
<dbReference type="GO" id="GO:1901224">
    <property type="term" value="P:positive regulation of non-canonical NF-kappaB signal transduction"/>
    <property type="evidence" value="ECO:0007669"/>
    <property type="project" value="Ensembl"/>
</dbReference>
<dbReference type="GO" id="GO:0030101">
    <property type="term" value="P:natural killer cell activation"/>
    <property type="evidence" value="ECO:0007669"/>
    <property type="project" value="Ensembl"/>
</dbReference>
<evidence type="ECO:0000256" key="15">
    <source>
        <dbReference type="SAM" id="SignalP"/>
    </source>
</evidence>
<evidence type="ECO:0000256" key="14">
    <source>
        <dbReference type="SAM" id="Phobius"/>
    </source>
</evidence>
<feature type="domain" description="TIR" evidence="16">
    <location>
        <begin position="386"/>
        <end position="533"/>
    </location>
</feature>
<dbReference type="GO" id="GO:0032729">
    <property type="term" value="P:positive regulation of type II interferon production"/>
    <property type="evidence" value="ECO:0007669"/>
    <property type="project" value="Ensembl"/>
</dbReference>
<dbReference type="InterPro" id="IPR004074">
    <property type="entry name" value="IL-1_rcpt_I/II-typ"/>
</dbReference>
<keyword evidence="7 14" id="KW-1133">Transmembrane helix</keyword>
<keyword evidence="19" id="KW-1185">Reference proteome</keyword>
<evidence type="ECO:0000256" key="5">
    <source>
        <dbReference type="ARBA" id="ARBA00022737"/>
    </source>
</evidence>
<feature type="domain" description="Ig-like" evidence="17">
    <location>
        <begin position="19"/>
        <end position="108"/>
    </location>
</feature>
<keyword evidence="5" id="KW-0677">Repeat</keyword>
<dbReference type="GO" id="GO:0042008">
    <property type="term" value="F:interleukin-18 receptor activity"/>
    <property type="evidence" value="ECO:0007669"/>
    <property type="project" value="Ensembl"/>
</dbReference>
<keyword evidence="3 14" id="KW-0812">Transmembrane</keyword>
<evidence type="ECO:0000256" key="10">
    <source>
        <dbReference type="ARBA" id="ARBA00023157"/>
    </source>
</evidence>
<dbReference type="Pfam" id="PF13895">
    <property type="entry name" value="Ig_2"/>
    <property type="match status" value="1"/>
</dbReference>
<dbReference type="OMA" id="HFMGRDE"/>
<evidence type="ECO:0000313" key="19">
    <source>
        <dbReference type="Proteomes" id="UP000694392"/>
    </source>
</evidence>
<feature type="transmembrane region" description="Helical" evidence="14">
    <location>
        <begin position="343"/>
        <end position="364"/>
    </location>
</feature>
<gene>
    <name evidence="18" type="primary">IL18R1</name>
</gene>
<evidence type="ECO:0000256" key="11">
    <source>
        <dbReference type="ARBA" id="ARBA00023170"/>
    </source>
</evidence>
<protein>
    <submittedName>
        <fullName evidence="18">Interleukin 18 receptor 1</fullName>
    </submittedName>
</protein>
<dbReference type="InterPro" id="IPR000157">
    <property type="entry name" value="TIR_dom"/>
</dbReference>
<reference evidence="18" key="1">
    <citation type="submission" date="2025-08" db="UniProtKB">
        <authorList>
            <consortium name="Ensembl"/>
        </authorList>
    </citation>
    <scope>IDENTIFICATION</scope>
</reference>
<accession>A0A8D0GF29</accession>
<evidence type="ECO:0000256" key="9">
    <source>
        <dbReference type="ARBA" id="ARBA00023136"/>
    </source>
</evidence>
<dbReference type="InterPro" id="IPR013783">
    <property type="entry name" value="Ig-like_fold"/>
</dbReference>
<evidence type="ECO:0000259" key="16">
    <source>
        <dbReference type="PROSITE" id="PS50104"/>
    </source>
</evidence>
<evidence type="ECO:0000256" key="2">
    <source>
        <dbReference type="ARBA" id="ARBA00009752"/>
    </source>
</evidence>
<sequence length="570" mass="64923">MVWGKLMVLLLMFLSGTTPELCTIRSFIDVLEGNYFLMCFPESERHNLLKKNYTVNWYQESQGRVKLIQGTDRIALNGTSLEFWPVEVKDSGNYTCSCSNGTHNVTLGWWSLHVLGRSNDSCFNPNYVLPEKNGIEGKSSSLECPKEHNRKSTVKTTWYKNCVPLKEGEALHFKKLEIRDSGNYTCVVSTYRAGKIYNSTSTTELKVAKDSEDAGPRIMEPVEDYVETEIGKEKKLLCKVFLGYSDNQTYDLYWMYNKQLYPCSENTNGTYKSYDVCEKKDKPIPLEGKIYVTTTLRIKSVKEEDLNSSYTCYLITGNRPQNKTIKLKKGLAPDLPLRTFTTGMIMAILFSLVTVLIVVVCVAFRVDLVLFYRDITGKDDTIGDGKEYDAFVSYLKDCVPTCGEEREFALEILPKALEGHFGYKLCIFERDVSPGGAVVDDVNSLIDKSRRLIIILSKNYISDKVMYELESGLHKALVERKIKIILIEFMPVGDFNFLPKSLDLLSSSKGMKWKEEKSLPLNSRFWKNLRYKMPAKVSMSNIGHQNNSRGSVSKDEPEPFTVLWGSKTIL</sequence>
<dbReference type="FunFam" id="3.40.50.10140:FF:000002">
    <property type="entry name" value="Interleukin 1 receptor accessory protein"/>
    <property type="match status" value="1"/>
</dbReference>
<keyword evidence="9 14" id="KW-0472">Membrane</keyword>
<feature type="domain" description="Ig-like" evidence="17">
    <location>
        <begin position="216"/>
        <end position="326"/>
    </location>
</feature>
<evidence type="ECO:0000256" key="8">
    <source>
        <dbReference type="ARBA" id="ARBA00023027"/>
    </source>
</evidence>
<dbReference type="AlphaFoldDB" id="A0A8D0GF29"/>
<keyword evidence="12" id="KW-0325">Glycoprotein</keyword>
<evidence type="ECO:0000313" key="18">
    <source>
        <dbReference type="Ensembl" id="ENSSPUP00000007354.1"/>
    </source>
</evidence>
<evidence type="ECO:0000256" key="12">
    <source>
        <dbReference type="ARBA" id="ARBA00023180"/>
    </source>
</evidence>
<evidence type="ECO:0000256" key="4">
    <source>
        <dbReference type="ARBA" id="ARBA00022729"/>
    </source>
</evidence>
<dbReference type="GO" id="GO:0016787">
    <property type="term" value="F:hydrolase activity"/>
    <property type="evidence" value="ECO:0007669"/>
    <property type="project" value="UniProtKB-KW"/>
</dbReference>
<dbReference type="SMART" id="SM00409">
    <property type="entry name" value="IG"/>
    <property type="match status" value="3"/>
</dbReference>